<reference evidence="1 2" key="1">
    <citation type="journal article" date="2022" name="Nat. Ecol. Evol.">
        <title>A masculinizing supergene underlies an exaggerated male reproductive morph in a spider.</title>
        <authorList>
            <person name="Hendrickx F."/>
            <person name="De Corte Z."/>
            <person name="Sonet G."/>
            <person name="Van Belleghem S.M."/>
            <person name="Kostlbacher S."/>
            <person name="Vangestel C."/>
        </authorList>
    </citation>
    <scope>NUCLEOTIDE SEQUENCE [LARGE SCALE GENOMIC DNA]</scope>
    <source>
        <strain evidence="1">W744_W776</strain>
    </source>
</reference>
<sequence length="78" mass="8561">MYSIGSRWRKQVSNKAKRKAAAISKCQETVAKMPSTNISCSMPQPATSTDELMDFLPENEPVSIASTRSSCTLMDDAM</sequence>
<comment type="caution">
    <text evidence="1">The sequence shown here is derived from an EMBL/GenBank/DDBJ whole genome shotgun (WGS) entry which is preliminary data.</text>
</comment>
<keyword evidence="2" id="KW-1185">Reference proteome</keyword>
<name>A0AAV6VZ64_9ARAC</name>
<evidence type="ECO:0000313" key="1">
    <source>
        <dbReference type="EMBL" id="KAG8200971.1"/>
    </source>
</evidence>
<evidence type="ECO:0000313" key="2">
    <source>
        <dbReference type="Proteomes" id="UP000827092"/>
    </source>
</evidence>
<accession>A0AAV6VZ64</accession>
<proteinExistence type="predicted"/>
<gene>
    <name evidence="1" type="ORF">JTE90_021435</name>
</gene>
<dbReference type="AlphaFoldDB" id="A0AAV6VZ64"/>
<protein>
    <submittedName>
        <fullName evidence="1">Uncharacterized protein</fullName>
    </submittedName>
</protein>
<dbReference type="Proteomes" id="UP000827092">
    <property type="component" value="Unassembled WGS sequence"/>
</dbReference>
<dbReference type="EMBL" id="JAFNEN010000010">
    <property type="protein sequence ID" value="KAG8200971.1"/>
    <property type="molecule type" value="Genomic_DNA"/>
</dbReference>
<organism evidence="1 2">
    <name type="scientific">Oedothorax gibbosus</name>
    <dbReference type="NCBI Taxonomy" id="931172"/>
    <lineage>
        <taxon>Eukaryota</taxon>
        <taxon>Metazoa</taxon>
        <taxon>Ecdysozoa</taxon>
        <taxon>Arthropoda</taxon>
        <taxon>Chelicerata</taxon>
        <taxon>Arachnida</taxon>
        <taxon>Araneae</taxon>
        <taxon>Araneomorphae</taxon>
        <taxon>Entelegynae</taxon>
        <taxon>Araneoidea</taxon>
        <taxon>Linyphiidae</taxon>
        <taxon>Erigoninae</taxon>
        <taxon>Oedothorax</taxon>
    </lineage>
</organism>